<dbReference type="EMBL" id="AYZM01000171">
    <property type="protein sequence ID" value="KRN17815.1"/>
    <property type="molecule type" value="Genomic_DNA"/>
</dbReference>
<name>A0A0R2EXV2_9LACO</name>
<dbReference type="OrthoDB" id="4624at2"/>
<feature type="transmembrane region" description="Helical" evidence="1">
    <location>
        <begin position="148"/>
        <end position="165"/>
    </location>
</feature>
<dbReference type="Gene3D" id="1.10.1760.20">
    <property type="match status" value="1"/>
</dbReference>
<dbReference type="Proteomes" id="UP000051442">
    <property type="component" value="Unassembled WGS sequence"/>
</dbReference>
<feature type="transmembrane region" description="Helical" evidence="1">
    <location>
        <begin position="12"/>
        <end position="30"/>
    </location>
</feature>
<protein>
    <submittedName>
        <fullName evidence="2">Integral membrane protein</fullName>
    </submittedName>
</protein>
<evidence type="ECO:0000313" key="3">
    <source>
        <dbReference type="Proteomes" id="UP000051442"/>
    </source>
</evidence>
<accession>A0A0R2EXV2</accession>
<feature type="transmembrane region" description="Helical" evidence="1">
    <location>
        <begin position="104"/>
        <end position="127"/>
    </location>
</feature>
<dbReference type="RefSeq" id="WP_054736390.1">
    <property type="nucleotide sequence ID" value="NZ_AYZM01000171.1"/>
</dbReference>
<sequence length="180" mass="20295">MREKQLNWRSAYGVSVLGSLMAMQILLGSFLSIQLLMTKITFSFIVTAIMARLFPPKITAGATGLAYLLSMLLFPKFAFFIGFVLTAILTGYTFGLCLYQKPLTLWRISLAAFVVNFGFNLFLNSLWLRMMYGLAWKTLFVTRVPQEIISFVIYVILIQLVLKVLPLSQLTARAGTAKEE</sequence>
<dbReference type="NCBIfam" id="TIGR04518">
    <property type="entry name" value="ECF_S_folT_fam"/>
    <property type="match status" value="1"/>
</dbReference>
<dbReference type="PATRIC" id="fig|1423804.4.peg.2749"/>
<proteinExistence type="predicted"/>
<organism evidence="2 3">
    <name type="scientific">Secundilactobacillus similis DSM 23365 = JCM 2765</name>
    <dbReference type="NCBI Taxonomy" id="1423804"/>
    <lineage>
        <taxon>Bacteria</taxon>
        <taxon>Bacillati</taxon>
        <taxon>Bacillota</taxon>
        <taxon>Bacilli</taxon>
        <taxon>Lactobacillales</taxon>
        <taxon>Lactobacillaceae</taxon>
        <taxon>Secundilactobacillus</taxon>
    </lineage>
</organism>
<comment type="caution">
    <text evidence="2">The sequence shown here is derived from an EMBL/GenBank/DDBJ whole genome shotgun (WGS) entry which is preliminary data.</text>
</comment>
<keyword evidence="3" id="KW-1185">Reference proteome</keyword>
<keyword evidence="1" id="KW-0472">Membrane</keyword>
<dbReference type="AlphaFoldDB" id="A0A0R2EXV2"/>
<gene>
    <name evidence="2" type="ORF">FD14_GL002540</name>
</gene>
<keyword evidence="1" id="KW-1133">Transmembrane helix</keyword>
<evidence type="ECO:0000313" key="2">
    <source>
        <dbReference type="EMBL" id="KRN17815.1"/>
    </source>
</evidence>
<feature type="transmembrane region" description="Helical" evidence="1">
    <location>
        <begin position="66"/>
        <end position="92"/>
    </location>
</feature>
<dbReference type="InterPro" id="IPR030949">
    <property type="entry name" value="ECF_S_folate_fam"/>
</dbReference>
<evidence type="ECO:0000256" key="1">
    <source>
        <dbReference type="SAM" id="Phobius"/>
    </source>
</evidence>
<dbReference type="STRING" id="1423804.FD14_GL002540"/>
<keyword evidence="1" id="KW-0812">Transmembrane</keyword>
<reference evidence="2 3" key="1">
    <citation type="journal article" date="2015" name="Genome Announc.">
        <title>Expanding the biotechnology potential of lactobacilli through comparative genomics of 213 strains and associated genera.</title>
        <authorList>
            <person name="Sun Z."/>
            <person name="Harris H.M."/>
            <person name="McCann A."/>
            <person name="Guo C."/>
            <person name="Argimon S."/>
            <person name="Zhang W."/>
            <person name="Yang X."/>
            <person name="Jeffery I.B."/>
            <person name="Cooney J.C."/>
            <person name="Kagawa T.F."/>
            <person name="Liu W."/>
            <person name="Song Y."/>
            <person name="Salvetti E."/>
            <person name="Wrobel A."/>
            <person name="Rasinkangas P."/>
            <person name="Parkhill J."/>
            <person name="Rea M.C."/>
            <person name="O'Sullivan O."/>
            <person name="Ritari J."/>
            <person name="Douillard F.P."/>
            <person name="Paul Ross R."/>
            <person name="Yang R."/>
            <person name="Briner A.E."/>
            <person name="Felis G.E."/>
            <person name="de Vos W.M."/>
            <person name="Barrangou R."/>
            <person name="Klaenhammer T.R."/>
            <person name="Caufield P.W."/>
            <person name="Cui Y."/>
            <person name="Zhang H."/>
            <person name="O'Toole P.W."/>
        </authorList>
    </citation>
    <scope>NUCLEOTIDE SEQUENCE [LARGE SCALE GENOMIC DNA]</scope>
    <source>
        <strain evidence="2 3">DSM 23365</strain>
    </source>
</reference>